<protein>
    <recommendedName>
        <fullName evidence="3">Methyltransferase domain-containing protein</fullName>
    </recommendedName>
</protein>
<evidence type="ECO:0008006" key="3">
    <source>
        <dbReference type="Google" id="ProtNLM"/>
    </source>
</evidence>
<evidence type="ECO:0000313" key="1">
    <source>
        <dbReference type="EMBL" id="OOV08135.1"/>
    </source>
</evidence>
<gene>
    <name evidence="1" type="ORF">RF819_16665</name>
</gene>
<keyword evidence="2" id="KW-1185">Reference proteome</keyword>
<accession>A0A1T1AVY1</accession>
<sequence>MPEINEELIAQLSAKNLYIIDIASGHGAGTLSIINSIHHLRIKEESFPTDPLDIDIHALDFSETSLSYYENLIEILRSDYLKVGITIKFHRHIVDLRSDENIKTAVENIKTSIGKNPQYLLTCSAISGVKRTVFQESFARSYSYIVTEFREENSLFFWVEPQTKGDWIKESWQELATEQKIEYPSDGCKTKNIRFHWSDPHTKSVLHADAEYLLMGLAT</sequence>
<dbReference type="STRING" id="28066.RF819_16665"/>
<comment type="caution">
    <text evidence="1">The sequence shown here is derived from an EMBL/GenBank/DDBJ whole genome shotgun (WGS) entry which is preliminary data.</text>
</comment>
<dbReference type="Proteomes" id="UP000190750">
    <property type="component" value="Unassembled WGS sequence"/>
</dbReference>
<dbReference type="EMBL" id="MTJN01000002">
    <property type="protein sequence ID" value="OOV08135.1"/>
    <property type="molecule type" value="Genomic_DNA"/>
</dbReference>
<proteinExistence type="predicted"/>
<organism evidence="1 2">
    <name type="scientific">Rhodoferax fermentans</name>
    <dbReference type="NCBI Taxonomy" id="28066"/>
    <lineage>
        <taxon>Bacteria</taxon>
        <taxon>Pseudomonadati</taxon>
        <taxon>Pseudomonadota</taxon>
        <taxon>Betaproteobacteria</taxon>
        <taxon>Burkholderiales</taxon>
        <taxon>Comamonadaceae</taxon>
        <taxon>Rhodoferax</taxon>
    </lineage>
</organism>
<name>A0A1T1AVY1_RHOFE</name>
<evidence type="ECO:0000313" key="2">
    <source>
        <dbReference type="Proteomes" id="UP000190750"/>
    </source>
</evidence>
<reference evidence="1 2" key="1">
    <citation type="submission" date="2017-01" db="EMBL/GenBank/DDBJ databases">
        <title>Genome sequencing of Rhodoferax fermentans JCM 7819.</title>
        <authorList>
            <person name="Kim Y.J."/>
            <person name="Farh M.E.-A."/>
            <person name="Yang D.-C."/>
        </authorList>
    </citation>
    <scope>NUCLEOTIDE SEQUENCE [LARGE SCALE GENOMIC DNA]</scope>
    <source>
        <strain evidence="1 2">JCM 7819</strain>
    </source>
</reference>
<dbReference type="AlphaFoldDB" id="A0A1T1AVY1"/>